<keyword evidence="2" id="KW-1185">Reference proteome</keyword>
<gene>
    <name evidence="1" type="ORF">H4683_001040</name>
</gene>
<sequence>MKQHCPHCGCQMIDVLRLDGLDERFSYLEVDGVLTISICPNCITFIEETFVRYDETGRSEIIPYEASLEMENYCSEADLLEMNGNQLTLSAEAVPMHYASGGDEVITIGGLPDWVQDAEFATCSDCDQTMKFLAALPWNALMDGSEGTLYIEICTDCRTLCLFHQQT</sequence>
<dbReference type="AlphaFoldDB" id="A0A927RC37"/>
<proteinExistence type="predicted"/>
<evidence type="ECO:0000313" key="1">
    <source>
        <dbReference type="EMBL" id="MBE1553965.1"/>
    </source>
</evidence>
<evidence type="ECO:0000313" key="2">
    <source>
        <dbReference type="Proteomes" id="UP000658225"/>
    </source>
</evidence>
<reference evidence="1" key="1">
    <citation type="submission" date="2020-10" db="EMBL/GenBank/DDBJ databases">
        <title>Genomic Encyclopedia of Type Strains, Phase IV (KMG-IV): sequencing the most valuable type-strain genomes for metagenomic binning, comparative biology and taxonomic classification.</title>
        <authorList>
            <person name="Goeker M."/>
        </authorList>
    </citation>
    <scope>NUCLEOTIDE SEQUENCE</scope>
    <source>
        <strain evidence="1">DSM 13886</strain>
    </source>
</reference>
<protein>
    <submittedName>
        <fullName evidence="1">Uncharacterized protein</fullName>
    </submittedName>
</protein>
<dbReference type="EMBL" id="JADBEL010000004">
    <property type="protein sequence ID" value="MBE1553965.1"/>
    <property type="molecule type" value="Genomic_DNA"/>
</dbReference>
<dbReference type="Proteomes" id="UP000658225">
    <property type="component" value="Unassembled WGS sequence"/>
</dbReference>
<dbReference type="RefSeq" id="WP_192597772.1">
    <property type="nucleotide sequence ID" value="NZ_JADBEL010000004.1"/>
</dbReference>
<name>A0A927RC37_9BACL</name>
<accession>A0A927RC37</accession>
<organism evidence="1 2">
    <name type="scientific">Sporosarcina limicola</name>
    <dbReference type="NCBI Taxonomy" id="34101"/>
    <lineage>
        <taxon>Bacteria</taxon>
        <taxon>Bacillati</taxon>
        <taxon>Bacillota</taxon>
        <taxon>Bacilli</taxon>
        <taxon>Bacillales</taxon>
        <taxon>Caryophanaceae</taxon>
        <taxon>Sporosarcina</taxon>
    </lineage>
</organism>
<comment type="caution">
    <text evidence="1">The sequence shown here is derived from an EMBL/GenBank/DDBJ whole genome shotgun (WGS) entry which is preliminary data.</text>
</comment>